<proteinExistence type="predicted"/>
<feature type="non-terminal residue" evidence="1">
    <location>
        <position position="48"/>
    </location>
</feature>
<evidence type="ECO:0000313" key="1">
    <source>
        <dbReference type="EMBL" id="KKL86822.1"/>
    </source>
</evidence>
<name>A0A0F9IHM3_9ZZZZ</name>
<comment type="caution">
    <text evidence="1">The sequence shown here is derived from an EMBL/GenBank/DDBJ whole genome shotgun (WGS) entry which is preliminary data.</text>
</comment>
<organism evidence="1">
    <name type="scientific">marine sediment metagenome</name>
    <dbReference type="NCBI Taxonomy" id="412755"/>
    <lineage>
        <taxon>unclassified sequences</taxon>
        <taxon>metagenomes</taxon>
        <taxon>ecological metagenomes</taxon>
    </lineage>
</organism>
<dbReference type="PROSITE" id="PS51257">
    <property type="entry name" value="PROKAR_LIPOPROTEIN"/>
    <property type="match status" value="1"/>
</dbReference>
<accession>A0A0F9IHM3</accession>
<dbReference type="EMBL" id="LAZR01021005">
    <property type="protein sequence ID" value="KKL86822.1"/>
    <property type="molecule type" value="Genomic_DNA"/>
</dbReference>
<gene>
    <name evidence="1" type="ORF">LCGC14_1940910</name>
</gene>
<protein>
    <submittedName>
        <fullName evidence="1">Uncharacterized protein</fullName>
    </submittedName>
</protein>
<dbReference type="AlphaFoldDB" id="A0A0F9IHM3"/>
<reference evidence="1" key="1">
    <citation type="journal article" date="2015" name="Nature">
        <title>Complex archaea that bridge the gap between prokaryotes and eukaryotes.</title>
        <authorList>
            <person name="Spang A."/>
            <person name="Saw J.H."/>
            <person name="Jorgensen S.L."/>
            <person name="Zaremba-Niedzwiedzka K."/>
            <person name="Martijn J."/>
            <person name="Lind A.E."/>
            <person name="van Eijk R."/>
            <person name="Schleper C."/>
            <person name="Guy L."/>
            <person name="Ettema T.J."/>
        </authorList>
    </citation>
    <scope>NUCLEOTIDE SEQUENCE</scope>
</reference>
<sequence length="48" mass="5130">MRRRNLSILTMVGILTAALTLSGCSANRVSLAGQGLVSVEKRDSKKVK</sequence>